<name>A0AAX6E7P8_IRIPA</name>
<evidence type="ECO:0000313" key="2">
    <source>
        <dbReference type="EMBL" id="KAJ6800044.1"/>
    </source>
</evidence>
<evidence type="ECO:0000256" key="1">
    <source>
        <dbReference type="SAM" id="MobiDB-lite"/>
    </source>
</evidence>
<organism evidence="2 3">
    <name type="scientific">Iris pallida</name>
    <name type="common">Sweet iris</name>
    <dbReference type="NCBI Taxonomy" id="29817"/>
    <lineage>
        <taxon>Eukaryota</taxon>
        <taxon>Viridiplantae</taxon>
        <taxon>Streptophyta</taxon>
        <taxon>Embryophyta</taxon>
        <taxon>Tracheophyta</taxon>
        <taxon>Spermatophyta</taxon>
        <taxon>Magnoliopsida</taxon>
        <taxon>Liliopsida</taxon>
        <taxon>Asparagales</taxon>
        <taxon>Iridaceae</taxon>
        <taxon>Iridoideae</taxon>
        <taxon>Irideae</taxon>
        <taxon>Iris</taxon>
    </lineage>
</organism>
<accession>A0AAX6E7P8</accession>
<dbReference type="Proteomes" id="UP001140949">
    <property type="component" value="Unassembled WGS sequence"/>
</dbReference>
<comment type="caution">
    <text evidence="2">The sequence shown here is derived from an EMBL/GenBank/DDBJ whole genome shotgun (WGS) entry which is preliminary data.</text>
</comment>
<sequence>MDIAPLGCDIVCENSPSSEFMLIYFLLHWFFVFDRFDDESRYEQPISTCAPEVPALTYSIDQPETPLQPLLATNIDTIFSGLPPSFTELLNNCSTDTKKEQCTAGVETNSTSQNEGDLQNPPFHNATELPGLTEEVDLKTQIVKCMSDASFHDMLFKIEKVIDELGGDLSL</sequence>
<reference evidence="2" key="2">
    <citation type="submission" date="2023-04" db="EMBL/GenBank/DDBJ databases">
        <authorList>
            <person name="Bruccoleri R.E."/>
            <person name="Oakeley E.J."/>
            <person name="Faust A.-M."/>
            <person name="Dessus-Babus S."/>
            <person name="Altorfer M."/>
            <person name="Burckhardt D."/>
            <person name="Oertli M."/>
            <person name="Naumann U."/>
            <person name="Petersen F."/>
            <person name="Wong J."/>
        </authorList>
    </citation>
    <scope>NUCLEOTIDE SEQUENCE</scope>
    <source>
        <strain evidence="2">GSM-AAB239-AS_SAM_17_03QT</strain>
        <tissue evidence="2">Leaf</tissue>
    </source>
</reference>
<keyword evidence="3" id="KW-1185">Reference proteome</keyword>
<dbReference type="EMBL" id="JANAVB010039215">
    <property type="protein sequence ID" value="KAJ6800044.1"/>
    <property type="molecule type" value="Genomic_DNA"/>
</dbReference>
<gene>
    <name evidence="2" type="ORF">M6B38_205545</name>
</gene>
<feature type="compositionally biased region" description="Polar residues" evidence="1">
    <location>
        <begin position="106"/>
        <end position="117"/>
    </location>
</feature>
<feature type="region of interest" description="Disordered" evidence="1">
    <location>
        <begin position="104"/>
        <end position="124"/>
    </location>
</feature>
<proteinExistence type="predicted"/>
<evidence type="ECO:0000313" key="3">
    <source>
        <dbReference type="Proteomes" id="UP001140949"/>
    </source>
</evidence>
<protein>
    <submittedName>
        <fullName evidence="2">Protein POOR HOMOLOGOUS SYNAPSIS 1</fullName>
    </submittedName>
</protein>
<dbReference type="AlphaFoldDB" id="A0AAX6E7P8"/>
<reference evidence="2" key="1">
    <citation type="journal article" date="2023" name="GigaByte">
        <title>Genome assembly of the bearded iris, Iris pallida Lam.</title>
        <authorList>
            <person name="Bruccoleri R.E."/>
            <person name="Oakeley E.J."/>
            <person name="Faust A.M.E."/>
            <person name="Altorfer M."/>
            <person name="Dessus-Babus S."/>
            <person name="Burckhardt D."/>
            <person name="Oertli M."/>
            <person name="Naumann U."/>
            <person name="Petersen F."/>
            <person name="Wong J."/>
        </authorList>
    </citation>
    <scope>NUCLEOTIDE SEQUENCE</scope>
    <source>
        <strain evidence="2">GSM-AAB239-AS_SAM_17_03QT</strain>
    </source>
</reference>